<comment type="caution">
    <text evidence="1">The sequence shown here is derived from an EMBL/GenBank/DDBJ whole genome shotgun (WGS) entry which is preliminary data.</text>
</comment>
<evidence type="ECO:0000313" key="1">
    <source>
        <dbReference type="EMBL" id="KAH3711166.1"/>
    </source>
</evidence>
<dbReference type="Proteomes" id="UP000828390">
    <property type="component" value="Unassembled WGS sequence"/>
</dbReference>
<dbReference type="AlphaFoldDB" id="A0A9D4BP44"/>
<dbReference type="EMBL" id="JAIWYP010000014">
    <property type="protein sequence ID" value="KAH3711166.1"/>
    <property type="molecule type" value="Genomic_DNA"/>
</dbReference>
<accession>A0A9D4BP44</accession>
<proteinExistence type="predicted"/>
<evidence type="ECO:0000313" key="2">
    <source>
        <dbReference type="Proteomes" id="UP000828390"/>
    </source>
</evidence>
<reference evidence="1" key="1">
    <citation type="journal article" date="2019" name="bioRxiv">
        <title>The Genome of the Zebra Mussel, Dreissena polymorpha: A Resource for Invasive Species Research.</title>
        <authorList>
            <person name="McCartney M.A."/>
            <person name="Auch B."/>
            <person name="Kono T."/>
            <person name="Mallez S."/>
            <person name="Zhang Y."/>
            <person name="Obille A."/>
            <person name="Becker A."/>
            <person name="Abrahante J.E."/>
            <person name="Garbe J."/>
            <person name="Badalamenti J.P."/>
            <person name="Herman A."/>
            <person name="Mangelson H."/>
            <person name="Liachko I."/>
            <person name="Sullivan S."/>
            <person name="Sone E.D."/>
            <person name="Koren S."/>
            <person name="Silverstein K.A.T."/>
            <person name="Beckman K.B."/>
            <person name="Gohl D.M."/>
        </authorList>
    </citation>
    <scope>NUCLEOTIDE SEQUENCE</scope>
    <source>
        <strain evidence="1">Duluth1</strain>
        <tissue evidence="1">Whole animal</tissue>
    </source>
</reference>
<name>A0A9D4BP44_DREPO</name>
<reference evidence="1" key="2">
    <citation type="submission" date="2020-11" db="EMBL/GenBank/DDBJ databases">
        <authorList>
            <person name="McCartney M.A."/>
            <person name="Auch B."/>
            <person name="Kono T."/>
            <person name="Mallez S."/>
            <person name="Becker A."/>
            <person name="Gohl D.M."/>
            <person name="Silverstein K.A.T."/>
            <person name="Koren S."/>
            <person name="Bechman K.B."/>
            <person name="Herman A."/>
            <person name="Abrahante J.E."/>
            <person name="Garbe J."/>
        </authorList>
    </citation>
    <scope>NUCLEOTIDE SEQUENCE</scope>
    <source>
        <strain evidence="1">Duluth1</strain>
        <tissue evidence="1">Whole animal</tissue>
    </source>
</reference>
<keyword evidence="2" id="KW-1185">Reference proteome</keyword>
<sequence length="100" mass="10846">MEIAFVKHDYTSIGLVDEAMKSPKHSAGSVVLFDQSKVGPAALKKASSSLIVAILSHKPVHKGELSVCIPFMLFVLIAPVYPNYMKIYGTGLSVLILCKR</sequence>
<organism evidence="1 2">
    <name type="scientific">Dreissena polymorpha</name>
    <name type="common">Zebra mussel</name>
    <name type="synonym">Mytilus polymorpha</name>
    <dbReference type="NCBI Taxonomy" id="45954"/>
    <lineage>
        <taxon>Eukaryota</taxon>
        <taxon>Metazoa</taxon>
        <taxon>Spiralia</taxon>
        <taxon>Lophotrochozoa</taxon>
        <taxon>Mollusca</taxon>
        <taxon>Bivalvia</taxon>
        <taxon>Autobranchia</taxon>
        <taxon>Heteroconchia</taxon>
        <taxon>Euheterodonta</taxon>
        <taxon>Imparidentia</taxon>
        <taxon>Neoheterodontei</taxon>
        <taxon>Myida</taxon>
        <taxon>Dreissenoidea</taxon>
        <taxon>Dreissenidae</taxon>
        <taxon>Dreissena</taxon>
    </lineage>
</organism>
<protein>
    <submittedName>
        <fullName evidence="1">Uncharacterized protein</fullName>
    </submittedName>
</protein>
<gene>
    <name evidence="1" type="ORF">DPMN_070667</name>
</gene>